<evidence type="ECO:0000259" key="2">
    <source>
        <dbReference type="Pfam" id="PF00892"/>
    </source>
</evidence>
<keyword evidence="1" id="KW-0472">Membrane</keyword>
<dbReference type="HOGENOM" id="CLU_803735_0_0_6"/>
<feature type="transmembrane region" description="Helical" evidence="1">
    <location>
        <begin position="244"/>
        <end position="264"/>
    </location>
</feature>
<keyword evidence="4" id="KW-1185">Reference proteome</keyword>
<evidence type="ECO:0000313" key="4">
    <source>
        <dbReference type="Proteomes" id="UP000006843"/>
    </source>
</evidence>
<feature type="domain" description="EamA" evidence="2">
    <location>
        <begin position="145"/>
        <end position="286"/>
    </location>
</feature>
<keyword evidence="1" id="KW-0812">Transmembrane</keyword>
<feature type="transmembrane region" description="Helical" evidence="1">
    <location>
        <begin position="215"/>
        <end position="238"/>
    </location>
</feature>
<reference evidence="3 4" key="1">
    <citation type="journal article" date="2005" name="Genome Res.">
        <title>Coping with cold: the genome of the versatile marine Antarctica bacterium Pseudoalteromonas haloplanktis TAC125.</title>
        <authorList>
            <person name="Medigue C."/>
            <person name="Krin E."/>
            <person name="Pascal G."/>
            <person name="Barbe V."/>
            <person name="Bernsel A."/>
            <person name="Bertin P."/>
            <person name="Cheung F."/>
            <person name="Cruveiller S."/>
            <person name="Damico S."/>
            <person name="Duilio A."/>
            <person name="Fang G."/>
            <person name="Feller G."/>
            <person name="Mangenot S."/>
            <person name="Marino G."/>
            <person name="Nilsson J."/>
            <person name="Parilli E."/>
            <person name="Rocha E."/>
            <person name="Rouy Z."/>
            <person name="Sekowska A."/>
            <person name="Tutino M.L."/>
            <person name="Vallenet D."/>
            <person name="von Heijne G."/>
            <person name="Danchin A."/>
        </authorList>
    </citation>
    <scope>NUCLEOTIDE SEQUENCE [LARGE SCALE GENOMIC DNA]</scope>
    <source>
        <strain evidence="4">TAC 125</strain>
    </source>
</reference>
<dbReference type="PANTHER" id="PTHR22911:SF137">
    <property type="entry name" value="SOLUTE CARRIER FAMILY 35 MEMBER G2-RELATED"/>
    <property type="match status" value="1"/>
</dbReference>
<organism evidence="3 4">
    <name type="scientific">Pseudoalteromonas translucida (strain TAC 125)</name>
    <dbReference type="NCBI Taxonomy" id="326442"/>
    <lineage>
        <taxon>Bacteria</taxon>
        <taxon>Pseudomonadati</taxon>
        <taxon>Pseudomonadota</taxon>
        <taxon>Gammaproteobacteria</taxon>
        <taxon>Alteromonadales</taxon>
        <taxon>Pseudoalteromonadaceae</taxon>
        <taxon>Pseudoalteromonas</taxon>
    </lineage>
</organism>
<feature type="transmembrane region" description="Helical" evidence="1">
    <location>
        <begin position="33"/>
        <end position="52"/>
    </location>
</feature>
<proteinExistence type="predicted"/>
<gene>
    <name evidence="3" type="ordered locus">PSHAb0020</name>
</gene>
<feature type="transmembrane region" description="Helical" evidence="1">
    <location>
        <begin position="59"/>
        <end position="79"/>
    </location>
</feature>
<evidence type="ECO:0000256" key="1">
    <source>
        <dbReference type="SAM" id="Phobius"/>
    </source>
</evidence>
<evidence type="ECO:0000313" key="3">
    <source>
        <dbReference type="EMBL" id="CAI89071.1"/>
    </source>
</evidence>
<dbReference type="SUPFAM" id="SSF103481">
    <property type="entry name" value="Multidrug resistance efflux transporter EmrE"/>
    <property type="match status" value="2"/>
</dbReference>
<accession>Q3ICN0</accession>
<name>Q3ICN0_PSET1</name>
<dbReference type="EMBL" id="CR954247">
    <property type="protein sequence ID" value="CAI89071.1"/>
    <property type="molecule type" value="Genomic_DNA"/>
</dbReference>
<dbReference type="PATRIC" id="fig|326442.8.peg.2935"/>
<sequence length="290" mass="31795">MWIIFALLATVFFGARGIMYQWTSQKKIDRNLLLFGVFFVGFIISVLGVTLLNQKWYGWADITVGLALGFGSFAANAFLHKGFSVGKASLISILSGLTPLFVLVFAFLLWQETLTTLQLIGFFIIFGGLYIIRYSNDISFTNLQGAQWGLLAALFFSFNDLLGKQSTLLEADTFATLTSMFGFGSLLFAISWLVSNKKQASDTNDSRPNWSPVKTFSCGLLIGLTNVAGMVAIISAFAIGNTGLVSAISGMNILIILLYSRIILKESFTRQELLGLTTAFIGVIVLRLSY</sequence>
<dbReference type="Pfam" id="PF00892">
    <property type="entry name" value="EamA"/>
    <property type="match status" value="2"/>
</dbReference>
<dbReference type="GO" id="GO:0016020">
    <property type="term" value="C:membrane"/>
    <property type="evidence" value="ECO:0007669"/>
    <property type="project" value="InterPro"/>
</dbReference>
<dbReference type="PANTHER" id="PTHR22911">
    <property type="entry name" value="ACYL-MALONYL CONDENSING ENZYME-RELATED"/>
    <property type="match status" value="1"/>
</dbReference>
<keyword evidence="1" id="KW-1133">Transmembrane helix</keyword>
<feature type="domain" description="EamA" evidence="2">
    <location>
        <begin position="1"/>
        <end position="133"/>
    </location>
</feature>
<dbReference type="KEGG" id="pha:PSHAb0020"/>
<feature type="transmembrane region" description="Helical" evidence="1">
    <location>
        <begin position="174"/>
        <end position="194"/>
    </location>
</feature>
<dbReference type="InterPro" id="IPR037185">
    <property type="entry name" value="EmrE-like"/>
</dbReference>
<dbReference type="InterPro" id="IPR000620">
    <property type="entry name" value="EamA_dom"/>
</dbReference>
<feature type="transmembrane region" description="Helical" evidence="1">
    <location>
        <begin position="91"/>
        <end position="110"/>
    </location>
</feature>
<protein>
    <submittedName>
        <fullName evidence="3">Membrane protein</fullName>
    </submittedName>
</protein>
<dbReference type="AlphaFoldDB" id="Q3ICN0"/>
<feature type="transmembrane region" description="Helical" evidence="1">
    <location>
        <begin position="117"/>
        <end position="135"/>
    </location>
</feature>
<dbReference type="eggNOG" id="COG0697">
    <property type="taxonomic scope" value="Bacteria"/>
</dbReference>
<dbReference type="Proteomes" id="UP000006843">
    <property type="component" value="Chromosome II"/>
</dbReference>
<dbReference type="BioCyc" id="PHAL326442:PSHA_RS14955-MONOMER"/>
<dbReference type="Gene3D" id="1.10.3730.20">
    <property type="match status" value="2"/>
</dbReference>